<dbReference type="AlphaFoldDB" id="A0A8G2BJ30"/>
<evidence type="ECO:0000256" key="1">
    <source>
        <dbReference type="SAM" id="MobiDB-lite"/>
    </source>
</evidence>
<dbReference type="OrthoDB" id="7363818at2"/>
<dbReference type="EMBL" id="FNBW01000006">
    <property type="protein sequence ID" value="SDF76046.1"/>
    <property type="molecule type" value="Genomic_DNA"/>
</dbReference>
<dbReference type="Proteomes" id="UP000198615">
    <property type="component" value="Unassembled WGS sequence"/>
</dbReference>
<name>A0A8G2BJ30_9PROT</name>
<gene>
    <name evidence="2" type="ORF">SAMN05660686_02238</name>
</gene>
<proteinExistence type="predicted"/>
<dbReference type="RefSeq" id="WP_028796233.1">
    <property type="nucleotide sequence ID" value="NZ_FNBW01000006.1"/>
</dbReference>
<evidence type="ECO:0000313" key="3">
    <source>
        <dbReference type="Proteomes" id="UP000198615"/>
    </source>
</evidence>
<accession>A0A8G2BJ30</accession>
<feature type="region of interest" description="Disordered" evidence="1">
    <location>
        <begin position="60"/>
        <end position="122"/>
    </location>
</feature>
<keyword evidence="3" id="KW-1185">Reference proteome</keyword>
<organism evidence="2 3">
    <name type="scientific">Thalassobaculum litoreum DSM 18839</name>
    <dbReference type="NCBI Taxonomy" id="1123362"/>
    <lineage>
        <taxon>Bacteria</taxon>
        <taxon>Pseudomonadati</taxon>
        <taxon>Pseudomonadota</taxon>
        <taxon>Alphaproteobacteria</taxon>
        <taxon>Rhodospirillales</taxon>
        <taxon>Thalassobaculaceae</taxon>
        <taxon>Thalassobaculum</taxon>
    </lineage>
</organism>
<feature type="compositionally biased region" description="Basic and acidic residues" evidence="1">
    <location>
        <begin position="77"/>
        <end position="105"/>
    </location>
</feature>
<sequence length="122" mass="13651">MADIDPLDRRALGVLSETVNAELGAGSIVAREVNRAYRSGRSADLRTASAAFDALPSWQRSSIGDDASRRARRMRAKPAEPRRTPVRESARDSARDWQDLREAQDRVVIPSPPRFLKPRVTR</sequence>
<evidence type="ECO:0000313" key="2">
    <source>
        <dbReference type="EMBL" id="SDF76046.1"/>
    </source>
</evidence>
<protein>
    <submittedName>
        <fullName evidence="2">Uncharacterized protein</fullName>
    </submittedName>
</protein>
<reference evidence="2 3" key="1">
    <citation type="submission" date="2016-10" db="EMBL/GenBank/DDBJ databases">
        <authorList>
            <person name="Varghese N."/>
            <person name="Submissions S."/>
        </authorList>
    </citation>
    <scope>NUCLEOTIDE SEQUENCE [LARGE SCALE GENOMIC DNA]</scope>
    <source>
        <strain evidence="2 3">DSM 18839</strain>
    </source>
</reference>
<comment type="caution">
    <text evidence="2">The sequence shown here is derived from an EMBL/GenBank/DDBJ whole genome shotgun (WGS) entry which is preliminary data.</text>
</comment>